<dbReference type="SUPFAM" id="SSF51182">
    <property type="entry name" value="RmlC-like cupins"/>
    <property type="match status" value="1"/>
</dbReference>
<keyword evidence="2 3" id="KW-0862">Zinc</keyword>
<evidence type="ECO:0000313" key="7">
    <source>
        <dbReference type="Proteomes" id="UP000464178"/>
    </source>
</evidence>
<evidence type="ECO:0000259" key="5">
    <source>
        <dbReference type="Pfam" id="PF20511"/>
    </source>
</evidence>
<feature type="active site" evidence="4">
    <location>
        <position position="234"/>
    </location>
</feature>
<dbReference type="Proteomes" id="UP000464178">
    <property type="component" value="Chromosome"/>
</dbReference>
<proteinExistence type="predicted"/>
<dbReference type="Pfam" id="PF20511">
    <property type="entry name" value="PMI_typeI_cat"/>
    <property type="match status" value="1"/>
</dbReference>
<dbReference type="PANTHER" id="PTHR42742">
    <property type="entry name" value="TRANSCRIPTIONAL REPRESSOR MPRA"/>
    <property type="match status" value="1"/>
</dbReference>
<accession>A0A6P2DCV9</accession>
<dbReference type="InterPro" id="IPR014710">
    <property type="entry name" value="RmlC-like_jellyroll"/>
</dbReference>
<dbReference type="InterPro" id="IPR011051">
    <property type="entry name" value="RmlC_Cupin_sf"/>
</dbReference>
<feature type="binding site" evidence="3">
    <location>
        <position position="137"/>
    </location>
    <ligand>
        <name>Zn(2+)</name>
        <dbReference type="ChEBI" id="CHEBI:29105"/>
    </ligand>
</feature>
<dbReference type="GO" id="GO:0005975">
    <property type="term" value="P:carbohydrate metabolic process"/>
    <property type="evidence" value="ECO:0007669"/>
    <property type="project" value="InterPro"/>
</dbReference>
<dbReference type="GO" id="GO:0008270">
    <property type="term" value="F:zinc ion binding"/>
    <property type="evidence" value="ECO:0007669"/>
    <property type="project" value="InterPro"/>
</dbReference>
<keyword evidence="6" id="KW-0413">Isomerase</keyword>
<keyword evidence="7" id="KW-1185">Reference proteome</keyword>
<comment type="cofactor">
    <cofactor evidence="3">
        <name>Zn(2+)</name>
        <dbReference type="ChEBI" id="CHEBI:29105"/>
    </cofactor>
    <text evidence="3">Binds 1 zinc ion per subunit.</text>
</comment>
<evidence type="ECO:0000313" key="6">
    <source>
        <dbReference type="EMBL" id="VTR99132.1"/>
    </source>
</evidence>
<evidence type="ECO:0000256" key="1">
    <source>
        <dbReference type="ARBA" id="ARBA00022723"/>
    </source>
</evidence>
<dbReference type="EMBL" id="LR593886">
    <property type="protein sequence ID" value="VTR99132.1"/>
    <property type="molecule type" value="Genomic_DNA"/>
</dbReference>
<feature type="domain" description="Phosphomannose isomerase type I catalytic" evidence="5">
    <location>
        <begin position="48"/>
        <end position="146"/>
    </location>
</feature>
<dbReference type="Gene3D" id="2.60.120.10">
    <property type="entry name" value="Jelly Rolls"/>
    <property type="match status" value="2"/>
</dbReference>
<evidence type="ECO:0000256" key="3">
    <source>
        <dbReference type="PIRSR" id="PIRSR036894-1"/>
    </source>
</evidence>
<evidence type="ECO:0000256" key="2">
    <source>
        <dbReference type="ARBA" id="ARBA00022833"/>
    </source>
</evidence>
<sequence length="363" mass="39196">MYGEGNAELTAVHRDQDDVGRFVQPAVGRKPRMARPPLYPLRFEPIFTTNLWGGRRLPAFLNRAITHTDPIGEAWILSDVDGSPSRVADGPLAGSTLREVFSADPCRIVGGAKAPQGRFPLLLKFLDARQELSVQVHPNDAQAALLGPGKFGKTEAWVVLERDVATSRLFAGFAEGVCANDFRAALATKTAPRTLHSFTPNTGDCVFLEAGTVHAIGSNLLLFEVQQTSDITYRLYDWDRVDAKTGQPRQLHINEALACANFGRGPCYPVGPSVVVSNGVRREGLVTCAHFTLERLTSAVPFRVGAKNQCRAVVCVKGHGELESAGARYPIRTGDVYLLPAEVGTAIVVPATEVTLLECGLPV</sequence>
<dbReference type="PANTHER" id="PTHR42742:SF3">
    <property type="entry name" value="FRUCTOKINASE"/>
    <property type="match status" value="1"/>
</dbReference>
<organism evidence="6 7">
    <name type="scientific">Gemmata massiliana</name>
    <dbReference type="NCBI Taxonomy" id="1210884"/>
    <lineage>
        <taxon>Bacteria</taxon>
        <taxon>Pseudomonadati</taxon>
        <taxon>Planctomycetota</taxon>
        <taxon>Planctomycetia</taxon>
        <taxon>Gemmatales</taxon>
        <taxon>Gemmataceae</taxon>
        <taxon>Gemmata</taxon>
    </lineage>
</organism>
<dbReference type="PIRSF" id="PIRSF036894">
    <property type="entry name" value="PMI_Firm_short"/>
    <property type="match status" value="1"/>
</dbReference>
<dbReference type="GO" id="GO:0004476">
    <property type="term" value="F:mannose-6-phosphate isomerase activity"/>
    <property type="evidence" value="ECO:0007669"/>
    <property type="project" value="InterPro"/>
</dbReference>
<dbReference type="KEGG" id="gms:SOIL9_00430"/>
<feature type="binding site" evidence="3">
    <location>
        <position position="214"/>
    </location>
    <ligand>
        <name>Zn(2+)</name>
        <dbReference type="ChEBI" id="CHEBI:29105"/>
    </ligand>
</feature>
<dbReference type="InterPro" id="IPR014628">
    <property type="entry name" value="Man6P_isomerase_Firm_short"/>
</dbReference>
<dbReference type="AlphaFoldDB" id="A0A6P2DCV9"/>
<dbReference type="RefSeq" id="WP_197909641.1">
    <property type="nucleotide sequence ID" value="NZ_LR593886.1"/>
</dbReference>
<dbReference type="InterPro" id="IPR051804">
    <property type="entry name" value="Carb_Metab_Reg_Kinase/Isom"/>
</dbReference>
<evidence type="ECO:0000256" key="4">
    <source>
        <dbReference type="PIRSR" id="PIRSR036894-2"/>
    </source>
</evidence>
<gene>
    <name evidence="6" type="ORF">SOIL9_00430</name>
</gene>
<dbReference type="InterPro" id="IPR046457">
    <property type="entry name" value="PMI_typeI_cat"/>
</dbReference>
<protein>
    <recommendedName>
        <fullName evidence="5">Phosphomannose isomerase type I catalytic domain-containing protein</fullName>
    </recommendedName>
</protein>
<reference evidence="6 7" key="1">
    <citation type="submission" date="2019-05" db="EMBL/GenBank/DDBJ databases">
        <authorList>
            <consortium name="Science for Life Laboratories"/>
        </authorList>
    </citation>
    <scope>NUCLEOTIDE SEQUENCE [LARGE SCALE GENOMIC DNA]</scope>
    <source>
        <strain evidence="6">Soil9</strain>
    </source>
</reference>
<name>A0A6P2DCV9_9BACT</name>
<dbReference type="CDD" id="cd07010">
    <property type="entry name" value="cupin_PMI_type_I_N_bac"/>
    <property type="match status" value="1"/>
</dbReference>
<feature type="binding site" evidence="3">
    <location>
        <position position="155"/>
    </location>
    <ligand>
        <name>Zn(2+)</name>
        <dbReference type="ChEBI" id="CHEBI:29105"/>
    </ligand>
</feature>
<keyword evidence="1 3" id="KW-0479">Metal-binding</keyword>